<evidence type="ECO:0000256" key="1">
    <source>
        <dbReference type="SAM" id="MobiDB-lite"/>
    </source>
</evidence>
<dbReference type="InterPro" id="IPR013216">
    <property type="entry name" value="Methyltransf_11"/>
</dbReference>
<feature type="region of interest" description="Disordered" evidence="1">
    <location>
        <begin position="261"/>
        <end position="282"/>
    </location>
</feature>
<dbReference type="PANTHER" id="PTHR43591">
    <property type="entry name" value="METHYLTRANSFERASE"/>
    <property type="match status" value="1"/>
</dbReference>
<evidence type="ECO:0000313" key="3">
    <source>
        <dbReference type="EMBL" id="GAA4305131.1"/>
    </source>
</evidence>
<name>A0ABP8FJB3_9ACTN</name>
<protein>
    <submittedName>
        <fullName evidence="3">Class I SAM-dependent methyltransferase</fullName>
    </submittedName>
</protein>
<feature type="domain" description="Methyltransferase type 11" evidence="2">
    <location>
        <begin position="43"/>
        <end position="136"/>
    </location>
</feature>
<dbReference type="RefSeq" id="WP_345661276.1">
    <property type="nucleotide sequence ID" value="NZ_BAABET010000003.1"/>
</dbReference>
<comment type="caution">
    <text evidence="3">The sequence shown here is derived from an EMBL/GenBank/DDBJ whole genome shotgun (WGS) entry which is preliminary data.</text>
</comment>
<reference evidence="4" key="1">
    <citation type="journal article" date="2019" name="Int. J. Syst. Evol. Microbiol.">
        <title>The Global Catalogue of Microorganisms (GCM) 10K type strain sequencing project: providing services to taxonomists for standard genome sequencing and annotation.</title>
        <authorList>
            <consortium name="The Broad Institute Genomics Platform"/>
            <consortium name="The Broad Institute Genome Sequencing Center for Infectious Disease"/>
            <person name="Wu L."/>
            <person name="Ma J."/>
        </authorList>
    </citation>
    <scope>NUCLEOTIDE SEQUENCE [LARGE SCALE GENOMIC DNA]</scope>
    <source>
        <strain evidence="4">JCM 31290</strain>
    </source>
</reference>
<dbReference type="Gene3D" id="3.40.50.150">
    <property type="entry name" value="Vaccinia Virus protein VP39"/>
    <property type="match status" value="1"/>
</dbReference>
<keyword evidence="3" id="KW-0808">Transferase</keyword>
<dbReference type="CDD" id="cd02440">
    <property type="entry name" value="AdoMet_MTases"/>
    <property type="match status" value="1"/>
</dbReference>
<gene>
    <name evidence="3" type="ORF">GCM10023086_22760</name>
</gene>
<evidence type="ECO:0000313" key="4">
    <source>
        <dbReference type="Proteomes" id="UP001501115"/>
    </source>
</evidence>
<evidence type="ECO:0000259" key="2">
    <source>
        <dbReference type="Pfam" id="PF08241"/>
    </source>
</evidence>
<organism evidence="3 4">
    <name type="scientific">Streptomyces venetus</name>
    <dbReference type="NCBI Taxonomy" id="1701086"/>
    <lineage>
        <taxon>Bacteria</taxon>
        <taxon>Bacillati</taxon>
        <taxon>Actinomycetota</taxon>
        <taxon>Actinomycetes</taxon>
        <taxon>Kitasatosporales</taxon>
        <taxon>Streptomycetaceae</taxon>
        <taxon>Streptomyces</taxon>
    </lineage>
</organism>
<dbReference type="SUPFAM" id="SSF53335">
    <property type="entry name" value="S-adenosyl-L-methionine-dependent methyltransferases"/>
    <property type="match status" value="1"/>
</dbReference>
<dbReference type="EMBL" id="BAABET010000003">
    <property type="protein sequence ID" value="GAA4305131.1"/>
    <property type="molecule type" value="Genomic_DNA"/>
</dbReference>
<dbReference type="Proteomes" id="UP001501115">
    <property type="component" value="Unassembled WGS sequence"/>
</dbReference>
<keyword evidence="3" id="KW-0489">Methyltransferase</keyword>
<keyword evidence="4" id="KW-1185">Reference proteome</keyword>
<sequence length="282" mass="30552">MSEQRFDVWAAGAAYERYMGRWSRLVAEEFAAWLDCAADLRWLDVGCGTGVLSAVVSARCRPRTVPGVDRSEGFVRSARIAAPGPAHFVVADAMSLPLRDGTWDAAVSGLTLNFLPEPTAAVAEMARVVRPGGLVATYVWDYAEGMGFLRRFWDAAVEVAPSARALDEGRRFPVCRPERLRGVWLDAGLTDVSTTPIEVPTVFAGFADLWEPFLSGQGPAAGYVASLAPADRDRLRDTLGAALPRRPDGCVELTARAWAVSGRKQGDMGTPRRGIRKQASQQ</sequence>
<dbReference type="GO" id="GO:0008168">
    <property type="term" value="F:methyltransferase activity"/>
    <property type="evidence" value="ECO:0007669"/>
    <property type="project" value="UniProtKB-KW"/>
</dbReference>
<accession>A0ABP8FJB3</accession>
<dbReference type="InterPro" id="IPR029063">
    <property type="entry name" value="SAM-dependent_MTases_sf"/>
</dbReference>
<proteinExistence type="predicted"/>
<dbReference type="GO" id="GO:0032259">
    <property type="term" value="P:methylation"/>
    <property type="evidence" value="ECO:0007669"/>
    <property type="project" value="UniProtKB-KW"/>
</dbReference>
<dbReference type="Pfam" id="PF08241">
    <property type="entry name" value="Methyltransf_11"/>
    <property type="match status" value="1"/>
</dbReference>